<keyword evidence="1" id="KW-0175">Coiled coil</keyword>
<keyword evidence="3" id="KW-0812">Transmembrane</keyword>
<dbReference type="Proteomes" id="UP000317977">
    <property type="component" value="Unassembled WGS sequence"/>
</dbReference>
<reference evidence="4 5" key="1">
    <citation type="submission" date="2019-02" db="EMBL/GenBank/DDBJ databases">
        <title>Deep-cultivation of Planctomycetes and their phenomic and genomic characterization uncovers novel biology.</title>
        <authorList>
            <person name="Wiegand S."/>
            <person name="Jogler M."/>
            <person name="Boedeker C."/>
            <person name="Pinto D."/>
            <person name="Vollmers J."/>
            <person name="Rivas-Marin E."/>
            <person name="Kohn T."/>
            <person name="Peeters S.H."/>
            <person name="Heuer A."/>
            <person name="Rast P."/>
            <person name="Oberbeckmann S."/>
            <person name="Bunk B."/>
            <person name="Jeske O."/>
            <person name="Meyerdierks A."/>
            <person name="Storesund J.E."/>
            <person name="Kallscheuer N."/>
            <person name="Luecker S."/>
            <person name="Lage O.M."/>
            <person name="Pohl T."/>
            <person name="Merkel B.J."/>
            <person name="Hornburger P."/>
            <person name="Mueller R.-W."/>
            <person name="Bruemmer F."/>
            <person name="Labrenz M."/>
            <person name="Spormann A.M."/>
            <person name="Op Den Camp H."/>
            <person name="Overmann J."/>
            <person name="Amann R."/>
            <person name="Jetten M.S.M."/>
            <person name="Mascher T."/>
            <person name="Medema M.H."/>
            <person name="Devos D.P."/>
            <person name="Kaster A.-K."/>
            <person name="Ovreas L."/>
            <person name="Rohde M."/>
            <person name="Galperin M.Y."/>
            <person name="Jogler C."/>
        </authorList>
    </citation>
    <scope>NUCLEOTIDE SEQUENCE [LARGE SCALE GENOMIC DNA]</scope>
    <source>
        <strain evidence="4 5">Poly59</strain>
    </source>
</reference>
<dbReference type="RefSeq" id="WP_146535655.1">
    <property type="nucleotide sequence ID" value="NZ_SJPX01000004.1"/>
</dbReference>
<name>A0A5C6EKP1_9BACT</name>
<dbReference type="AlphaFoldDB" id="A0A5C6EKP1"/>
<dbReference type="EMBL" id="SJPX01000004">
    <property type="protein sequence ID" value="TWU49388.1"/>
    <property type="molecule type" value="Genomic_DNA"/>
</dbReference>
<dbReference type="GO" id="GO:0005886">
    <property type="term" value="C:plasma membrane"/>
    <property type="evidence" value="ECO:0007669"/>
    <property type="project" value="TreeGrafter"/>
</dbReference>
<gene>
    <name evidence="4" type="primary">smc_7</name>
    <name evidence="4" type="ORF">Poly59_40030</name>
</gene>
<evidence type="ECO:0000313" key="4">
    <source>
        <dbReference type="EMBL" id="TWU49388.1"/>
    </source>
</evidence>
<feature type="transmembrane region" description="Helical" evidence="3">
    <location>
        <begin position="16"/>
        <end position="37"/>
    </location>
</feature>
<evidence type="ECO:0000313" key="5">
    <source>
        <dbReference type="Proteomes" id="UP000317977"/>
    </source>
</evidence>
<feature type="compositionally biased region" description="Basic and acidic residues" evidence="2">
    <location>
        <begin position="502"/>
        <end position="513"/>
    </location>
</feature>
<keyword evidence="3" id="KW-0472">Membrane</keyword>
<sequence>MPNSLEQWTYAIKRHWLLAFLIFVSVMSVTVMVILFAPRAYHSEAKLLLRIGRESVSLDPTANSVGETISLQQTRENEIQSAIGVMHSREILERVIDQIGVDVVIKGTKQAEDDGSGEAGESIIPKWLAENIAKAKGKVSSIDPVTPREVALTSLAKGIGIYAASESSVVSIGYKTKSPDVAQAVVAAWVDSYLEQHSKVNRTPGTFAFFTEQGVALRDQLSQARADLYQIKNKSNLVTIDGQQKLIEAQLSKVRDSLIETDSEIASLGSRLKSYDKMLTGFDETITEEVTGIADEGRAMMRNQLFDLEVQQKDLLSKYNAGHPKLVAIERQLEEAAKIVNEQDNERVEVTRSVNPAYQQLVEYRMLDEATLSGATEKQKSLLLKKTAIEAELAELNRNEQSIATASNEVTLLEDRYARHSEKLEQARLDEVLADQQFTSVNVVQSASLEERPVTPNKGLCAVAGFLAACAAAISLPVLLEIRGSRQREIAATRANHRDWKFEQRGEASEKESSIGSPHYETDISKSSHSMSAKPVGISEVATANKN</sequence>
<proteinExistence type="predicted"/>
<comment type="caution">
    <text evidence="4">The sequence shown here is derived from an EMBL/GenBank/DDBJ whole genome shotgun (WGS) entry which is preliminary data.</text>
</comment>
<feature type="region of interest" description="Disordered" evidence="2">
    <location>
        <begin position="502"/>
        <end position="547"/>
    </location>
</feature>
<dbReference type="PANTHER" id="PTHR32309">
    <property type="entry name" value="TYROSINE-PROTEIN KINASE"/>
    <property type="match status" value="1"/>
</dbReference>
<keyword evidence="3" id="KW-1133">Transmembrane helix</keyword>
<organism evidence="4 5">
    <name type="scientific">Rubripirellula reticaptiva</name>
    <dbReference type="NCBI Taxonomy" id="2528013"/>
    <lineage>
        <taxon>Bacteria</taxon>
        <taxon>Pseudomonadati</taxon>
        <taxon>Planctomycetota</taxon>
        <taxon>Planctomycetia</taxon>
        <taxon>Pirellulales</taxon>
        <taxon>Pirellulaceae</taxon>
        <taxon>Rubripirellula</taxon>
    </lineage>
</organism>
<dbReference type="InterPro" id="IPR050445">
    <property type="entry name" value="Bact_polysacc_biosynth/exp"/>
</dbReference>
<feature type="coiled-coil region" evidence="1">
    <location>
        <begin position="379"/>
        <end position="430"/>
    </location>
</feature>
<dbReference type="OrthoDB" id="231505at2"/>
<evidence type="ECO:0000256" key="1">
    <source>
        <dbReference type="SAM" id="Coils"/>
    </source>
</evidence>
<keyword evidence="5" id="KW-1185">Reference proteome</keyword>
<protein>
    <submittedName>
        <fullName evidence="4">Chromosome partition protein Smc</fullName>
    </submittedName>
</protein>
<accession>A0A5C6EKP1</accession>
<dbReference type="PANTHER" id="PTHR32309:SF13">
    <property type="entry name" value="FERRIC ENTEROBACTIN TRANSPORT PROTEIN FEPE"/>
    <property type="match status" value="1"/>
</dbReference>
<dbReference type="GO" id="GO:0004713">
    <property type="term" value="F:protein tyrosine kinase activity"/>
    <property type="evidence" value="ECO:0007669"/>
    <property type="project" value="TreeGrafter"/>
</dbReference>
<evidence type="ECO:0000256" key="2">
    <source>
        <dbReference type="SAM" id="MobiDB-lite"/>
    </source>
</evidence>
<evidence type="ECO:0000256" key="3">
    <source>
        <dbReference type="SAM" id="Phobius"/>
    </source>
</evidence>